<dbReference type="GeneID" id="85436873"/>
<proteinExistence type="predicted"/>
<dbReference type="Proteomes" id="UP001230504">
    <property type="component" value="Unassembled WGS sequence"/>
</dbReference>
<evidence type="ECO:0000313" key="2">
    <source>
        <dbReference type="EMBL" id="KAK1597565.1"/>
    </source>
</evidence>
<dbReference type="AlphaFoldDB" id="A0AAD8Q865"/>
<comment type="caution">
    <text evidence="2">The sequence shown here is derived from an EMBL/GenBank/DDBJ whole genome shotgun (WGS) entry which is preliminary data.</text>
</comment>
<feature type="compositionally biased region" description="Polar residues" evidence="1">
    <location>
        <begin position="86"/>
        <end position="99"/>
    </location>
</feature>
<gene>
    <name evidence="2" type="ORF">LY79DRAFT_348844</name>
</gene>
<keyword evidence="3" id="KW-1185">Reference proteome</keyword>
<sequence>MSRIVTSTGPSFPPSLPHQLVAVPSANQTRAAPQNAIIIIFACDHWPEARFPLVIAFRKVKEATCSSRRGDGNQRATSCGRLHAAGQSSYHQRNPSQLGPQPYRRHSSPHLSVLAYSEYSSPLAPPVNSSRDLHLVLGPPLVWSGTCSTSCPVCIASRRRLPHHLAPPCLLAAACSKNR</sequence>
<protein>
    <submittedName>
        <fullName evidence="2">Uncharacterized protein</fullName>
    </submittedName>
</protein>
<evidence type="ECO:0000313" key="3">
    <source>
        <dbReference type="Proteomes" id="UP001230504"/>
    </source>
</evidence>
<feature type="region of interest" description="Disordered" evidence="1">
    <location>
        <begin position="66"/>
        <end position="104"/>
    </location>
</feature>
<reference evidence="2" key="1">
    <citation type="submission" date="2021-06" db="EMBL/GenBank/DDBJ databases">
        <title>Comparative genomics, transcriptomics and evolutionary studies reveal genomic signatures of adaptation to plant cell wall in hemibiotrophic fungi.</title>
        <authorList>
            <consortium name="DOE Joint Genome Institute"/>
            <person name="Baroncelli R."/>
            <person name="Diaz J.F."/>
            <person name="Benocci T."/>
            <person name="Peng M."/>
            <person name="Battaglia E."/>
            <person name="Haridas S."/>
            <person name="Andreopoulos W."/>
            <person name="Labutti K."/>
            <person name="Pangilinan J."/>
            <person name="Floch G.L."/>
            <person name="Makela M.R."/>
            <person name="Henrissat B."/>
            <person name="Grigoriev I.V."/>
            <person name="Crouch J.A."/>
            <person name="De Vries R.P."/>
            <person name="Sukno S.A."/>
            <person name="Thon M.R."/>
        </authorList>
    </citation>
    <scope>NUCLEOTIDE SEQUENCE</scope>
    <source>
        <strain evidence="2">CBS 125086</strain>
    </source>
</reference>
<dbReference type="RefSeq" id="XP_060418337.1">
    <property type="nucleotide sequence ID" value="XM_060552633.1"/>
</dbReference>
<evidence type="ECO:0000256" key="1">
    <source>
        <dbReference type="SAM" id="MobiDB-lite"/>
    </source>
</evidence>
<dbReference type="EMBL" id="JAHLJV010000007">
    <property type="protein sequence ID" value="KAK1597565.1"/>
    <property type="molecule type" value="Genomic_DNA"/>
</dbReference>
<organism evidence="2 3">
    <name type="scientific">Colletotrichum navitas</name>
    <dbReference type="NCBI Taxonomy" id="681940"/>
    <lineage>
        <taxon>Eukaryota</taxon>
        <taxon>Fungi</taxon>
        <taxon>Dikarya</taxon>
        <taxon>Ascomycota</taxon>
        <taxon>Pezizomycotina</taxon>
        <taxon>Sordariomycetes</taxon>
        <taxon>Hypocreomycetidae</taxon>
        <taxon>Glomerellales</taxon>
        <taxon>Glomerellaceae</taxon>
        <taxon>Colletotrichum</taxon>
        <taxon>Colletotrichum graminicola species complex</taxon>
    </lineage>
</organism>
<name>A0AAD8Q865_9PEZI</name>
<accession>A0AAD8Q865</accession>